<accession>A0A1T5JTF2</accession>
<keyword evidence="2" id="KW-0805">Transcription regulation</keyword>
<evidence type="ECO:0000256" key="3">
    <source>
        <dbReference type="ARBA" id="ARBA00023125"/>
    </source>
</evidence>
<dbReference type="InterPro" id="IPR039420">
    <property type="entry name" value="WalR-like"/>
</dbReference>
<dbReference type="EMBL" id="FUZU01000001">
    <property type="protein sequence ID" value="SKC54696.1"/>
    <property type="molecule type" value="Genomic_DNA"/>
</dbReference>
<dbReference type="CDD" id="cd06170">
    <property type="entry name" value="LuxR_C_like"/>
    <property type="match status" value="1"/>
</dbReference>
<evidence type="ECO:0000256" key="2">
    <source>
        <dbReference type="ARBA" id="ARBA00023015"/>
    </source>
</evidence>
<dbReference type="InterPro" id="IPR000792">
    <property type="entry name" value="Tscrpt_reg_LuxR_C"/>
</dbReference>
<keyword evidence="3" id="KW-0238">DNA-binding</keyword>
<sequence>MDTVKVIVVDDHGLVRQGIVSLLRETGEVEILRSLESGEEAVNSATELAPDVVIMDIVMKGMTGIEATRWIKEQNPQTKVILVSSEVNKDFIRAGLRSGMDGYLNKNSTPEVLVKAIRSVVKGEKYFSADVTSLVLDDFSSPVKSGQRDSNKGDQLKSSILSKREEEVLMLIAEGKSLKQIGEELFISVKTVETHKLHIQDKLGLSGTAQLVRYALERKIPRS</sequence>
<dbReference type="InterPro" id="IPR011006">
    <property type="entry name" value="CheY-like_superfamily"/>
</dbReference>
<dbReference type="RefSeq" id="WP_079686004.1">
    <property type="nucleotide sequence ID" value="NZ_FUZU01000001.1"/>
</dbReference>
<dbReference type="PROSITE" id="PS50110">
    <property type="entry name" value="RESPONSE_REGULATORY"/>
    <property type="match status" value="1"/>
</dbReference>
<dbReference type="Proteomes" id="UP000190961">
    <property type="component" value="Unassembled WGS sequence"/>
</dbReference>
<dbReference type="AlphaFoldDB" id="A0A1T5JTF2"/>
<dbReference type="CDD" id="cd17535">
    <property type="entry name" value="REC_NarL-like"/>
    <property type="match status" value="1"/>
</dbReference>
<dbReference type="PRINTS" id="PR00038">
    <property type="entry name" value="HTHLUXR"/>
</dbReference>
<dbReference type="PANTHER" id="PTHR43214:SF41">
    <property type="entry name" value="NITRATE_NITRITE RESPONSE REGULATOR PROTEIN NARP"/>
    <property type="match status" value="1"/>
</dbReference>
<evidence type="ECO:0000259" key="7">
    <source>
        <dbReference type="PROSITE" id="PS50110"/>
    </source>
</evidence>
<dbReference type="InterPro" id="IPR016032">
    <property type="entry name" value="Sig_transdc_resp-reg_C-effctor"/>
</dbReference>
<evidence type="ECO:0000313" key="8">
    <source>
        <dbReference type="EMBL" id="SKC54696.1"/>
    </source>
</evidence>
<evidence type="ECO:0000259" key="6">
    <source>
        <dbReference type="PROSITE" id="PS50043"/>
    </source>
</evidence>
<dbReference type="PANTHER" id="PTHR43214">
    <property type="entry name" value="TWO-COMPONENT RESPONSE REGULATOR"/>
    <property type="match status" value="1"/>
</dbReference>
<gene>
    <name evidence="8" type="ORF">SAMN05660236_1470</name>
</gene>
<organism evidence="8 9">
    <name type="scientific">Ohtaekwangia koreensis</name>
    <dbReference type="NCBI Taxonomy" id="688867"/>
    <lineage>
        <taxon>Bacteria</taxon>
        <taxon>Pseudomonadati</taxon>
        <taxon>Bacteroidota</taxon>
        <taxon>Cytophagia</taxon>
        <taxon>Cytophagales</taxon>
        <taxon>Fulvivirgaceae</taxon>
        <taxon>Ohtaekwangia</taxon>
    </lineage>
</organism>
<dbReference type="SMART" id="SM00421">
    <property type="entry name" value="HTH_LUXR"/>
    <property type="match status" value="1"/>
</dbReference>
<dbReference type="Pfam" id="PF00072">
    <property type="entry name" value="Response_reg"/>
    <property type="match status" value="1"/>
</dbReference>
<name>A0A1T5JTF2_9BACT</name>
<reference evidence="8 9" key="1">
    <citation type="submission" date="2017-02" db="EMBL/GenBank/DDBJ databases">
        <authorList>
            <person name="Peterson S.W."/>
        </authorList>
    </citation>
    <scope>NUCLEOTIDE SEQUENCE [LARGE SCALE GENOMIC DNA]</scope>
    <source>
        <strain evidence="8 9">DSM 25262</strain>
    </source>
</reference>
<evidence type="ECO:0000313" key="9">
    <source>
        <dbReference type="Proteomes" id="UP000190961"/>
    </source>
</evidence>
<keyword evidence="1 5" id="KW-0597">Phosphoprotein</keyword>
<evidence type="ECO:0000256" key="1">
    <source>
        <dbReference type="ARBA" id="ARBA00022553"/>
    </source>
</evidence>
<keyword evidence="9" id="KW-1185">Reference proteome</keyword>
<dbReference type="Gene3D" id="3.40.50.2300">
    <property type="match status" value="1"/>
</dbReference>
<feature type="domain" description="HTH luxR-type" evidence="6">
    <location>
        <begin position="154"/>
        <end position="219"/>
    </location>
</feature>
<dbReference type="SUPFAM" id="SSF46894">
    <property type="entry name" value="C-terminal effector domain of the bipartite response regulators"/>
    <property type="match status" value="1"/>
</dbReference>
<dbReference type="SUPFAM" id="SSF52172">
    <property type="entry name" value="CheY-like"/>
    <property type="match status" value="1"/>
</dbReference>
<dbReference type="GO" id="GO:0003677">
    <property type="term" value="F:DNA binding"/>
    <property type="evidence" value="ECO:0007669"/>
    <property type="project" value="UniProtKB-KW"/>
</dbReference>
<dbReference type="SMART" id="SM00448">
    <property type="entry name" value="REC"/>
    <property type="match status" value="1"/>
</dbReference>
<feature type="domain" description="Response regulatory" evidence="7">
    <location>
        <begin position="5"/>
        <end position="121"/>
    </location>
</feature>
<protein>
    <submittedName>
        <fullName evidence="8">Regulatory protein, luxR family</fullName>
    </submittedName>
</protein>
<dbReference type="OrthoDB" id="9797341at2"/>
<dbReference type="STRING" id="688867.SAMN05660236_1470"/>
<dbReference type="PROSITE" id="PS50043">
    <property type="entry name" value="HTH_LUXR_2"/>
    <property type="match status" value="1"/>
</dbReference>
<evidence type="ECO:0000256" key="5">
    <source>
        <dbReference type="PROSITE-ProRule" id="PRU00169"/>
    </source>
</evidence>
<dbReference type="GO" id="GO:0006355">
    <property type="term" value="P:regulation of DNA-templated transcription"/>
    <property type="evidence" value="ECO:0007669"/>
    <property type="project" value="InterPro"/>
</dbReference>
<feature type="modified residue" description="4-aspartylphosphate" evidence="5">
    <location>
        <position position="56"/>
    </location>
</feature>
<dbReference type="GO" id="GO:0000160">
    <property type="term" value="P:phosphorelay signal transduction system"/>
    <property type="evidence" value="ECO:0007669"/>
    <property type="project" value="InterPro"/>
</dbReference>
<dbReference type="InterPro" id="IPR001789">
    <property type="entry name" value="Sig_transdc_resp-reg_receiver"/>
</dbReference>
<evidence type="ECO:0000256" key="4">
    <source>
        <dbReference type="ARBA" id="ARBA00023163"/>
    </source>
</evidence>
<dbReference type="Pfam" id="PF00196">
    <property type="entry name" value="GerE"/>
    <property type="match status" value="1"/>
</dbReference>
<proteinExistence type="predicted"/>
<dbReference type="InterPro" id="IPR058245">
    <property type="entry name" value="NreC/VraR/RcsB-like_REC"/>
</dbReference>
<keyword evidence="4" id="KW-0804">Transcription</keyword>